<proteinExistence type="predicted"/>
<dbReference type="KEGG" id="vg:4155856"/>
<protein>
    <submittedName>
        <fullName evidence="1">Uncharacterized protein</fullName>
    </submittedName>
</protein>
<dbReference type="RefSeq" id="YP_654451.1">
    <property type="nucleotide sequence ID" value="NC_008168.1"/>
</dbReference>
<dbReference type="GeneID" id="4155856"/>
<organism evidence="1 2">
    <name type="scientific">Choristoneura occidentalis granulovirus</name>
    <dbReference type="NCBI Taxonomy" id="364745"/>
    <lineage>
        <taxon>Viruses</taxon>
        <taxon>Viruses incertae sedis</taxon>
        <taxon>Naldaviricetes</taxon>
        <taxon>Lefavirales</taxon>
        <taxon>Baculoviridae</taxon>
        <taxon>Betabaculovirus</taxon>
        <taxon>Betabaculovirus chofumiferanae</taxon>
    </lineage>
</organism>
<evidence type="ECO:0000313" key="2">
    <source>
        <dbReference type="Proteomes" id="UP000202317"/>
    </source>
</evidence>
<reference evidence="1 2" key="1">
    <citation type="journal article" date="2006" name="J. Gen. Virol.">
        <title>Sequence analysis of the Choristoneura occidentalis granulovirus genome.</title>
        <authorList>
            <person name="Escasa S.R."/>
            <person name="Lauzon H.A.M."/>
            <person name="Mathur A.C."/>
            <person name="Krell P.J."/>
            <person name="Arif B.M."/>
        </authorList>
    </citation>
    <scope>NUCLEOTIDE SEQUENCE [LARGE SCALE GENOMIC DNA]</scope>
</reference>
<name>Q1A4R6_9BBAC</name>
<dbReference type="OrthoDB" id="28503at10239"/>
<dbReference type="Proteomes" id="UP000202317">
    <property type="component" value="Segment"/>
</dbReference>
<sequence length="83" mass="9931">MDSVFEKKKIFIKLAKQLNPEKTKLFTSLVQEMYSLINMYCVTEDEQFLRLLFQLLCNCNTAITNMLIKEKNHYKLYCIKEIV</sequence>
<dbReference type="EMBL" id="DQ333351">
    <property type="protein sequence ID" value="ABC61164.1"/>
    <property type="molecule type" value="Genomic_DNA"/>
</dbReference>
<accession>Q1A4R6</accession>
<keyword evidence="2" id="KW-1185">Reference proteome</keyword>
<evidence type="ECO:0000313" key="1">
    <source>
        <dbReference type="EMBL" id="ABC61164.1"/>
    </source>
</evidence>